<evidence type="ECO:0000256" key="1">
    <source>
        <dbReference type="SAM" id="MobiDB-lite"/>
    </source>
</evidence>
<name>A0A9P0A5R2_BEMTA</name>
<feature type="compositionally biased region" description="Polar residues" evidence="1">
    <location>
        <begin position="775"/>
        <end position="784"/>
    </location>
</feature>
<gene>
    <name evidence="2" type="ORF">BEMITA_LOCUS4414</name>
</gene>
<feature type="compositionally biased region" description="Basic residues" evidence="1">
    <location>
        <begin position="723"/>
        <end position="733"/>
    </location>
</feature>
<dbReference type="AlphaFoldDB" id="A0A9P0A5R2"/>
<dbReference type="KEGG" id="btab:109030855"/>
<feature type="region of interest" description="Disordered" evidence="1">
    <location>
        <begin position="775"/>
        <end position="795"/>
    </location>
</feature>
<reference evidence="2" key="1">
    <citation type="submission" date="2021-12" db="EMBL/GenBank/DDBJ databases">
        <authorList>
            <person name="King R."/>
        </authorList>
    </citation>
    <scope>NUCLEOTIDE SEQUENCE</scope>
</reference>
<evidence type="ECO:0000313" key="2">
    <source>
        <dbReference type="EMBL" id="CAH0385160.1"/>
    </source>
</evidence>
<organism evidence="2 3">
    <name type="scientific">Bemisia tabaci</name>
    <name type="common">Sweetpotato whitefly</name>
    <name type="synonym">Aleurodes tabaci</name>
    <dbReference type="NCBI Taxonomy" id="7038"/>
    <lineage>
        <taxon>Eukaryota</taxon>
        <taxon>Metazoa</taxon>
        <taxon>Ecdysozoa</taxon>
        <taxon>Arthropoda</taxon>
        <taxon>Hexapoda</taxon>
        <taxon>Insecta</taxon>
        <taxon>Pterygota</taxon>
        <taxon>Neoptera</taxon>
        <taxon>Paraneoptera</taxon>
        <taxon>Hemiptera</taxon>
        <taxon>Sternorrhyncha</taxon>
        <taxon>Aleyrodoidea</taxon>
        <taxon>Aleyrodidae</taxon>
        <taxon>Aleyrodinae</taxon>
        <taxon>Bemisia</taxon>
    </lineage>
</organism>
<dbReference type="EMBL" id="OU963863">
    <property type="protein sequence ID" value="CAH0385160.1"/>
    <property type="molecule type" value="Genomic_DNA"/>
</dbReference>
<keyword evidence="3" id="KW-1185">Reference proteome</keyword>
<sequence>MSEDVCNASDKVILSKFSSDSVKTVSDAKISAGACGDLKQSQKFTQIKKEFKLRNGNQKLHNKNCKFGRNRRRNTQHCRSKDRRCLQMCPHVIKAKVCKTSRSLGPKSDLKTTANINAVCKSDEGNCSVKVNRGWKLKNVFNKLRCLSHRVVLDTNLSQSKVSNESSDKISSLVSNHGSCRLWKSQEMRERSSKTINVTSCSERTIIPSSKSVEHRPTSSACAVAPITSDGSNNDVQTAHLIEFIRDSKSVKTLTPFISSNISGNSGNSRQMKRRDQNDSSLQFLQSNKSCFERLSQVKLKTLKSAPALLRNLSFINPSVVKAPSEKDVWKVSVAVDKVCQTSSQILPLGKVSTSTSCTSKISCLFSNKEIQNEISSLHALNASVNKMCQTESVRNLSRAVNKGTQANEETCREILSDFSQPTRKPTEASFKEQKSGEKHFPEQYESFSSEETISCEGNLSDIRCSSSAFEHQILDYCCCSKNLDRIRKKLGWLENEKLTERTMKKCIADNECATTESCKHEKCSHILATREKYTCRRHLPKALYPQNSKSEHAVENHEICTSVGYIQQPSILKSSSSFFRVDPHRNHVNCHACNIHRNHELWESKNSCCYDFSLTRANFLKLYPEPYINHLSNAVSNVQLIFHKEGKNRKQLYVCQECKMNASWNRHARKHRLSPKWRKSISTCDSQTPSSVPDAYSSSTDACSKTFTNSNSYHCNKSKQMQQKKVKRRRKPRQENFRPSYKDVGNNISQLEMNSDQGTLNHGDGHGSMLDPSKQCSMNSPQHKTTDAFLPPPPPPLYEYPAYNCRYNEGEYTKTYPHGQRFRVNSQKKSPEAIGSKMNEPIGPQQKNTPCNRVQESSSLLNEYQITRHSSFKGIESSHSETSNAFVQPNNQKYVTEKVGAGFSNYNKSSNHLLRYPGFGDCVSSQPIILSQKKKQASADTKVRKKIKDKYRRDGASVRCLIREALITERNNKYGRKSLTAEKEENCQSRNFSTAESFTRMTTLNGKNQSDFSSETHKNNVKSCSFNKKPANEHTIPGAFQSSKNTFCQLSDTSVISETAMEVSARALFNDKHRKIFRSESMQWPNISNSAKREVTKRFSEEFTSQRPVFEERHSSTRIENDTHESFRNETVKTLPSSGHDLRTNEDLSSSNESLSLYFRLMDVIAKKRQQFKKEERRRMKFQEPKLINKTIVAANKD</sequence>
<protein>
    <submittedName>
        <fullName evidence="2">Uncharacterized protein</fullName>
    </submittedName>
</protein>
<proteinExistence type="predicted"/>
<accession>A0A9P0A5R2</accession>
<dbReference type="Proteomes" id="UP001152759">
    <property type="component" value="Chromosome 2"/>
</dbReference>
<evidence type="ECO:0000313" key="3">
    <source>
        <dbReference type="Proteomes" id="UP001152759"/>
    </source>
</evidence>
<feature type="region of interest" description="Disordered" evidence="1">
    <location>
        <begin position="715"/>
        <end position="745"/>
    </location>
</feature>